<keyword evidence="3" id="KW-1185">Reference proteome</keyword>
<sequence>MEVASVPAVSCLAADETAREALLRERARSGDGYLSVAGAGPSPYGKRQEEEEEQSALESRYYQWDANAGLKTDARADNPARGAEARKYTACVSAIFLDTRDSRPSAHPDGDSRNTQTSQI</sequence>
<accession>A0A2I0T5B6</accession>
<dbReference type="EMBL" id="KZ518524">
    <property type="protein sequence ID" value="PKU28997.1"/>
    <property type="molecule type" value="Genomic_DNA"/>
</dbReference>
<dbReference type="AlphaFoldDB" id="A0A2I0T5B6"/>
<dbReference type="Proteomes" id="UP000233556">
    <property type="component" value="Unassembled WGS sequence"/>
</dbReference>
<evidence type="ECO:0000313" key="3">
    <source>
        <dbReference type="Proteomes" id="UP000233556"/>
    </source>
</evidence>
<protein>
    <submittedName>
        <fullName evidence="2">Uncharacterized protein</fullName>
    </submittedName>
</protein>
<evidence type="ECO:0000313" key="2">
    <source>
        <dbReference type="EMBL" id="PKU28997.1"/>
    </source>
</evidence>
<feature type="compositionally biased region" description="Basic and acidic residues" evidence="1">
    <location>
        <begin position="99"/>
        <end position="112"/>
    </location>
</feature>
<gene>
    <name evidence="2" type="ORF">llap_20699</name>
</gene>
<name>A0A2I0T5B6_LIMLA</name>
<feature type="region of interest" description="Disordered" evidence="1">
    <location>
        <begin position="99"/>
        <end position="120"/>
    </location>
</feature>
<organism evidence="2 3">
    <name type="scientific">Limosa lapponica baueri</name>
    <dbReference type="NCBI Taxonomy" id="1758121"/>
    <lineage>
        <taxon>Eukaryota</taxon>
        <taxon>Metazoa</taxon>
        <taxon>Chordata</taxon>
        <taxon>Craniata</taxon>
        <taxon>Vertebrata</taxon>
        <taxon>Euteleostomi</taxon>
        <taxon>Archelosauria</taxon>
        <taxon>Archosauria</taxon>
        <taxon>Dinosauria</taxon>
        <taxon>Saurischia</taxon>
        <taxon>Theropoda</taxon>
        <taxon>Coelurosauria</taxon>
        <taxon>Aves</taxon>
        <taxon>Neognathae</taxon>
        <taxon>Neoaves</taxon>
        <taxon>Charadriiformes</taxon>
        <taxon>Scolopacidae</taxon>
        <taxon>Limosa</taxon>
    </lineage>
</organism>
<evidence type="ECO:0000256" key="1">
    <source>
        <dbReference type="SAM" id="MobiDB-lite"/>
    </source>
</evidence>
<dbReference type="OrthoDB" id="9064844at2759"/>
<feature type="region of interest" description="Disordered" evidence="1">
    <location>
        <begin position="30"/>
        <end position="57"/>
    </location>
</feature>
<reference evidence="3" key="2">
    <citation type="submission" date="2017-12" db="EMBL/GenBank/DDBJ databases">
        <title>Genome sequence of the Bar-tailed Godwit (Limosa lapponica baueri).</title>
        <authorList>
            <person name="Lima N.C.B."/>
            <person name="Parody-Merino A.M."/>
            <person name="Battley P.F."/>
            <person name="Fidler A.E."/>
            <person name="Prosdocimi F."/>
        </authorList>
    </citation>
    <scope>NUCLEOTIDE SEQUENCE [LARGE SCALE GENOMIC DNA]</scope>
</reference>
<reference evidence="3" key="1">
    <citation type="submission" date="2017-11" db="EMBL/GenBank/DDBJ databases">
        <authorList>
            <person name="Lima N.C."/>
            <person name="Parody-Merino A.M."/>
            <person name="Battley P.F."/>
            <person name="Fidler A.E."/>
            <person name="Prosdocimi F."/>
        </authorList>
    </citation>
    <scope>NUCLEOTIDE SEQUENCE [LARGE SCALE GENOMIC DNA]</scope>
</reference>
<proteinExistence type="predicted"/>